<dbReference type="EMBL" id="BAABHO010000024">
    <property type="protein sequence ID" value="GAA4793840.1"/>
    <property type="molecule type" value="Genomic_DNA"/>
</dbReference>
<evidence type="ECO:0000313" key="2">
    <source>
        <dbReference type="EMBL" id="GAA4793840.1"/>
    </source>
</evidence>
<name>A0ABP9BCY4_9PSEU</name>
<feature type="domain" description="DUF559" evidence="1">
    <location>
        <begin position="200"/>
        <end position="299"/>
    </location>
</feature>
<gene>
    <name evidence="2" type="ORF">GCM10023200_32160</name>
</gene>
<protein>
    <submittedName>
        <fullName evidence="2">Type IV toxin-antitoxin system AbiEi family antitoxin domain-containing protein</fullName>
    </submittedName>
</protein>
<keyword evidence="3" id="KW-1185">Reference proteome</keyword>
<sequence>MSTHEQRIRFRQLVRRQHGGVSLEQAAAVGLSRQAVARRVAARAWFPAGPRVYQVAEHEATPRSRAVGALLSLGPEATLVGTSAAWWWRLWDTAPARPQVAVPPDRRPRPRDEVDVARRRIEPDDRTRVDGLSVTTRSLSVLDAAADLGVDDGARLADRALLREAVTLERLRTAHRRYSGRRGAPVGAELIALAEGGARSWAERELHRRLRAASLGGWTANTEVVLPGYGRAVGDVVFAAEKVIVEVDGWAYHRDLRAFLRDGPRQSALAAAGWVVLRTHWYELRERPDAFLARLVATLRAR</sequence>
<comment type="caution">
    <text evidence="2">The sequence shown here is derived from an EMBL/GenBank/DDBJ whole genome shotgun (WGS) entry which is preliminary data.</text>
</comment>
<dbReference type="SUPFAM" id="SSF52980">
    <property type="entry name" value="Restriction endonuclease-like"/>
    <property type="match status" value="1"/>
</dbReference>
<dbReference type="RefSeq" id="WP_345416811.1">
    <property type="nucleotide sequence ID" value="NZ_BAABHO010000024.1"/>
</dbReference>
<dbReference type="Pfam" id="PF04480">
    <property type="entry name" value="DUF559"/>
    <property type="match status" value="1"/>
</dbReference>
<dbReference type="Gene3D" id="3.40.960.10">
    <property type="entry name" value="VSR Endonuclease"/>
    <property type="match status" value="1"/>
</dbReference>
<reference evidence="3" key="1">
    <citation type="journal article" date="2019" name="Int. J. Syst. Evol. Microbiol.">
        <title>The Global Catalogue of Microorganisms (GCM) 10K type strain sequencing project: providing services to taxonomists for standard genome sequencing and annotation.</title>
        <authorList>
            <consortium name="The Broad Institute Genomics Platform"/>
            <consortium name="The Broad Institute Genome Sequencing Center for Infectious Disease"/>
            <person name="Wu L."/>
            <person name="Ma J."/>
        </authorList>
    </citation>
    <scope>NUCLEOTIDE SEQUENCE [LARGE SCALE GENOMIC DNA]</scope>
    <source>
        <strain evidence="3">JCM 17979</strain>
    </source>
</reference>
<dbReference type="Proteomes" id="UP001500928">
    <property type="component" value="Unassembled WGS sequence"/>
</dbReference>
<dbReference type="InterPro" id="IPR007569">
    <property type="entry name" value="DUF559"/>
</dbReference>
<accession>A0ABP9BCY4</accession>
<dbReference type="InterPro" id="IPR011335">
    <property type="entry name" value="Restrct_endonuc-II-like"/>
</dbReference>
<proteinExistence type="predicted"/>
<evidence type="ECO:0000313" key="3">
    <source>
        <dbReference type="Proteomes" id="UP001500928"/>
    </source>
</evidence>
<evidence type="ECO:0000259" key="1">
    <source>
        <dbReference type="Pfam" id="PF04480"/>
    </source>
</evidence>
<organism evidence="2 3">
    <name type="scientific">Actinomycetospora chlora</name>
    <dbReference type="NCBI Taxonomy" id="663608"/>
    <lineage>
        <taxon>Bacteria</taxon>
        <taxon>Bacillati</taxon>
        <taxon>Actinomycetota</taxon>
        <taxon>Actinomycetes</taxon>
        <taxon>Pseudonocardiales</taxon>
        <taxon>Pseudonocardiaceae</taxon>
        <taxon>Actinomycetospora</taxon>
    </lineage>
</organism>